<dbReference type="PANTHER" id="PTHR12265">
    <property type="entry name" value="TRANSMEMBRANE PROTEIN 53"/>
    <property type="match status" value="1"/>
</dbReference>
<keyword evidence="5" id="KW-0539">Nucleus</keyword>
<evidence type="ECO:0000313" key="8">
    <source>
        <dbReference type="EMBL" id="RYN86683.1"/>
    </source>
</evidence>
<evidence type="ECO:0000256" key="7">
    <source>
        <dbReference type="SAM" id="Phobius"/>
    </source>
</evidence>
<evidence type="ECO:0000256" key="3">
    <source>
        <dbReference type="ARBA" id="ARBA00022989"/>
    </source>
</evidence>
<keyword evidence="9" id="KW-1185">Reference proteome</keyword>
<feature type="transmembrane region" description="Helical" evidence="7">
    <location>
        <begin position="114"/>
        <end position="133"/>
    </location>
</feature>
<protein>
    <submittedName>
        <fullName evidence="8">Uncharacterized protein</fullName>
    </submittedName>
</protein>
<organism evidence="8 9">
    <name type="scientific">Alternaria tenuissima</name>
    <dbReference type="NCBI Taxonomy" id="119927"/>
    <lineage>
        <taxon>Eukaryota</taxon>
        <taxon>Fungi</taxon>
        <taxon>Dikarya</taxon>
        <taxon>Ascomycota</taxon>
        <taxon>Pezizomycotina</taxon>
        <taxon>Dothideomycetes</taxon>
        <taxon>Pleosporomycetidae</taxon>
        <taxon>Pleosporales</taxon>
        <taxon>Pleosporineae</taxon>
        <taxon>Pleosporaceae</taxon>
        <taxon>Alternaria</taxon>
        <taxon>Alternaria sect. Alternaria</taxon>
        <taxon>Alternaria alternata complex</taxon>
    </lineage>
</organism>
<evidence type="ECO:0000313" key="9">
    <source>
        <dbReference type="Proteomes" id="UP000293195"/>
    </source>
</evidence>
<accession>A0ABY0FQM2</accession>
<evidence type="ECO:0000256" key="5">
    <source>
        <dbReference type="ARBA" id="ARBA00023242"/>
    </source>
</evidence>
<keyword evidence="2 7" id="KW-0812">Transmembrane</keyword>
<comment type="subcellular location">
    <subcellularLocation>
        <location evidence="6">Endomembrane system</location>
        <topology evidence="6">Single-pass membrane protein</topology>
    </subcellularLocation>
    <subcellularLocation>
        <location evidence="1">Nucleus membrane</location>
    </subcellularLocation>
</comment>
<name>A0ABY0FQM2_9PLEO</name>
<dbReference type="PANTHER" id="PTHR12265:SF30">
    <property type="entry name" value="TRANSMEMBRANE PROTEIN 53"/>
    <property type="match status" value="1"/>
</dbReference>
<dbReference type="EMBL" id="PDXF01000130">
    <property type="protein sequence ID" value="RYN86683.1"/>
    <property type="molecule type" value="Genomic_DNA"/>
</dbReference>
<dbReference type="Proteomes" id="UP000293195">
    <property type="component" value="Unassembled WGS sequence"/>
</dbReference>
<evidence type="ECO:0000256" key="6">
    <source>
        <dbReference type="ARBA" id="ARBA00037847"/>
    </source>
</evidence>
<dbReference type="InterPro" id="IPR008547">
    <property type="entry name" value="DUF829_TMEM53"/>
</dbReference>
<evidence type="ECO:0000256" key="1">
    <source>
        <dbReference type="ARBA" id="ARBA00004126"/>
    </source>
</evidence>
<sequence>MFPTSRILVITTSAKDIVWRSSARKRERLRPAVEYISSIYGISQIHKNGILLHIFSEGGANKTCELATAYHAVTGTHLPISAMCLDSTPGHPRFLRLCSALAKSFPPIPVLKQFATVIAVVVLGLAWAVYQVFKGYENNPVSRSRKQLLDPELFALTVPRCYLYSKSDTLVAWQDIYEHAGELIKRDGCVTETIFEDSEHVSHAKTESRRYWNTVRKVWVHSQEEHGETNIKTTIKNPQPPESVIKDGVTTILVS</sequence>
<proteinExistence type="predicted"/>
<reference evidence="9" key="1">
    <citation type="journal article" date="2019" name="bioRxiv">
        <title>Genomics, evolutionary history and diagnostics of the Alternaria alternata species group including apple and Asian pear pathotypes.</title>
        <authorList>
            <person name="Armitage A.D."/>
            <person name="Cockerton H.M."/>
            <person name="Sreenivasaprasad S."/>
            <person name="Woodhall J.W."/>
            <person name="Lane C.R."/>
            <person name="Harrison R.J."/>
            <person name="Clarkson J.P."/>
        </authorList>
    </citation>
    <scope>NUCLEOTIDE SEQUENCE [LARGE SCALE GENOMIC DNA]</scope>
    <source>
        <strain evidence="9">FERA 635</strain>
    </source>
</reference>
<dbReference type="Pfam" id="PF05705">
    <property type="entry name" value="DUF829"/>
    <property type="match status" value="1"/>
</dbReference>
<comment type="caution">
    <text evidence="8">The sequence shown here is derived from an EMBL/GenBank/DDBJ whole genome shotgun (WGS) entry which is preliminary data.</text>
</comment>
<evidence type="ECO:0000256" key="2">
    <source>
        <dbReference type="ARBA" id="ARBA00022692"/>
    </source>
</evidence>
<keyword evidence="4 7" id="KW-0472">Membrane</keyword>
<keyword evidence="3 7" id="KW-1133">Transmembrane helix</keyword>
<evidence type="ECO:0000256" key="4">
    <source>
        <dbReference type="ARBA" id="ARBA00023136"/>
    </source>
</evidence>
<gene>
    <name evidence="8" type="ORF">AA0119_g12668</name>
</gene>